<dbReference type="EMBL" id="CP030930">
    <property type="protein sequence ID" value="AXI70330.1"/>
    <property type="molecule type" value="Genomic_DNA"/>
</dbReference>
<reference evidence="1 2" key="1">
    <citation type="submission" date="2018-07" db="EMBL/GenBank/DDBJ databases">
        <title>Complete genome sequence of soil actinomycete Streptomyces cavourensis tj430.</title>
        <authorList>
            <person name="Wang P."/>
            <person name="Huang Y."/>
        </authorList>
    </citation>
    <scope>NUCLEOTIDE SEQUENCE [LARGE SCALE GENOMIC DNA]</scope>
    <source>
        <strain evidence="1 2">TJ430</strain>
    </source>
</reference>
<gene>
    <name evidence="1" type="ORF">DTW94_02820</name>
</gene>
<dbReference type="AlphaFoldDB" id="A0AAD0Q194"/>
<name>A0AAD0Q194_9ACTN</name>
<accession>A0AAD0Q194</accession>
<evidence type="ECO:0000313" key="2">
    <source>
        <dbReference type="Proteomes" id="UP000253779"/>
    </source>
</evidence>
<evidence type="ECO:0000313" key="1">
    <source>
        <dbReference type="EMBL" id="AXI70330.1"/>
    </source>
</evidence>
<sequence>MRSHAPDTAAPALRADDATFDTRPSFPGREFWYVNCLSCLQVAGADGPSVVPRCHPVGWGRFFSVSVCRRVIR</sequence>
<proteinExistence type="predicted"/>
<organism evidence="1 2">
    <name type="scientific">Streptomyces cavourensis</name>
    <dbReference type="NCBI Taxonomy" id="67258"/>
    <lineage>
        <taxon>Bacteria</taxon>
        <taxon>Bacillati</taxon>
        <taxon>Actinomycetota</taxon>
        <taxon>Actinomycetes</taxon>
        <taxon>Kitasatosporales</taxon>
        <taxon>Streptomycetaceae</taxon>
        <taxon>Streptomyces</taxon>
    </lineage>
</organism>
<protein>
    <submittedName>
        <fullName evidence="1">Uncharacterized protein</fullName>
    </submittedName>
</protein>
<dbReference type="Proteomes" id="UP000253779">
    <property type="component" value="Chromosome"/>
</dbReference>